<keyword evidence="1" id="KW-0653">Protein transport</keyword>
<dbReference type="Proteomes" id="UP000292362">
    <property type="component" value="Unassembled WGS sequence"/>
</dbReference>
<evidence type="ECO:0000256" key="1">
    <source>
        <dbReference type="RuleBase" id="RU364108"/>
    </source>
</evidence>
<feature type="domain" description="Nmd3 N-terminal" evidence="2">
    <location>
        <begin position="4"/>
        <end position="224"/>
    </location>
</feature>
<organism evidence="4 5">
    <name type="scientific">Hamiltosporidium tvaerminnensis</name>
    <dbReference type="NCBI Taxonomy" id="1176355"/>
    <lineage>
        <taxon>Eukaryota</taxon>
        <taxon>Fungi</taxon>
        <taxon>Fungi incertae sedis</taxon>
        <taxon>Microsporidia</taxon>
        <taxon>Dubosqiidae</taxon>
        <taxon>Hamiltosporidium</taxon>
    </lineage>
</organism>
<evidence type="ECO:0000313" key="4">
    <source>
        <dbReference type="EMBL" id="TBU12831.1"/>
    </source>
</evidence>
<dbReference type="InterPro" id="IPR007064">
    <property type="entry name" value="Nmd3_N"/>
</dbReference>
<dbReference type="VEuPathDB" id="MicrosporidiaDB:CWI38_0610p0030"/>
<dbReference type="GO" id="GO:0000055">
    <property type="term" value="P:ribosomal large subunit export from nucleus"/>
    <property type="evidence" value="ECO:0007669"/>
    <property type="project" value="TreeGrafter"/>
</dbReference>
<evidence type="ECO:0000259" key="2">
    <source>
        <dbReference type="Pfam" id="PF04981"/>
    </source>
</evidence>
<keyword evidence="5" id="KW-1185">Reference proteome</keyword>
<reference evidence="5 6" key="1">
    <citation type="submission" date="2017-12" db="EMBL/GenBank/DDBJ databases">
        <authorList>
            <person name="Pombert J.-F."/>
            <person name="Haag K.L."/>
            <person name="Ebert D."/>
        </authorList>
    </citation>
    <scope>NUCLEOTIDE SEQUENCE [LARGE SCALE GENOMIC DNA]</scope>
    <source>
        <strain evidence="3">FI-OER-3-3</strain>
        <strain evidence="4">IL-G-3</strain>
    </source>
</reference>
<name>A0A4Q9LY41_9MICR</name>
<dbReference type="EMBL" id="PITJ01000604">
    <property type="protein sequence ID" value="TBU01897.1"/>
    <property type="molecule type" value="Genomic_DNA"/>
</dbReference>
<dbReference type="PANTHER" id="PTHR12746">
    <property type="entry name" value="NONSENSE-MEDIATED MRNA DECAY PROTEIN 3"/>
    <property type="match status" value="1"/>
</dbReference>
<proteinExistence type="inferred from homology"/>
<gene>
    <name evidence="3" type="ORF">CWI37_0604p0010</name>
    <name evidence="4" type="ORF">CWI38_0610p0030</name>
</gene>
<sequence length="435" mass="51189">MILCCKCGTQIEPRNLNMCDFCRATEMSTTDFKKDDMIECCRSCSRYLYNKSWYSAEWHSKELLDILLKKVSSKYEINDAHFLYTEPHSKRILIKIIYTNQNIEHPIEIKFVIKNKQCTDCQRIEAKQFWNCIVQVRQKVEHKKTFLYLEHILLENNIIGGEITNIKDRKDGVDFYFLDRAEAVKFFNFVKESVCCRTKTSERLISRDLNSNKSNYKYSFSIEIVPVCKDDIIFISERLSKILSVDRYLLVTKVSTRIFCLDIKNLKVVEFTDKFYWQNEKEICVVFSSKSLRKFIVSEVEGVSKKAYSKEVEGSDIYSQKLSNQTQLCCYDVYVTTDYTTSVHCKTHLYLKEGDYVLGYDFGHANISNVEECDFQIILVKRFFEKSKNKKTNKFYRNRNAVSFNEESEFSSHGKNSGEYDEEEDILADLTGLEM</sequence>
<keyword evidence="1" id="KW-0963">Cytoplasm</keyword>
<dbReference type="InterPro" id="IPR039768">
    <property type="entry name" value="Nmd3"/>
</dbReference>
<evidence type="ECO:0000313" key="6">
    <source>
        <dbReference type="Proteomes" id="UP000292362"/>
    </source>
</evidence>
<comment type="subcellular location">
    <subcellularLocation>
        <location evidence="1">Cytoplasm</location>
    </subcellularLocation>
    <subcellularLocation>
        <location evidence="1">Nucleus</location>
    </subcellularLocation>
</comment>
<dbReference type="GO" id="GO:0043023">
    <property type="term" value="F:ribosomal large subunit binding"/>
    <property type="evidence" value="ECO:0007669"/>
    <property type="project" value="InterPro"/>
</dbReference>
<dbReference type="GO" id="GO:0005634">
    <property type="term" value="C:nucleus"/>
    <property type="evidence" value="ECO:0007669"/>
    <property type="project" value="UniProtKB-SubCell"/>
</dbReference>
<dbReference type="AlphaFoldDB" id="A0A4Q9LY41"/>
<comment type="function">
    <text evidence="1">Acts as an adapter for the XPO1/CRM1-mediated export of the 60S ribosomal subunit.</text>
</comment>
<dbReference type="PANTHER" id="PTHR12746:SF2">
    <property type="entry name" value="60S RIBOSOMAL EXPORT PROTEIN NMD3"/>
    <property type="match status" value="1"/>
</dbReference>
<dbReference type="EMBL" id="PITK01000610">
    <property type="protein sequence ID" value="TBU12831.1"/>
    <property type="molecule type" value="Genomic_DNA"/>
</dbReference>
<dbReference type="Proteomes" id="UP000292282">
    <property type="component" value="Unassembled WGS sequence"/>
</dbReference>
<dbReference type="GO" id="GO:0005737">
    <property type="term" value="C:cytoplasm"/>
    <property type="evidence" value="ECO:0007669"/>
    <property type="project" value="UniProtKB-SubCell"/>
</dbReference>
<dbReference type="GO" id="GO:0015031">
    <property type="term" value="P:protein transport"/>
    <property type="evidence" value="ECO:0007669"/>
    <property type="project" value="UniProtKB-KW"/>
</dbReference>
<comment type="caution">
    <text evidence="4">The sequence shown here is derived from an EMBL/GenBank/DDBJ whole genome shotgun (WGS) entry which is preliminary data.</text>
</comment>
<protein>
    <recommendedName>
        <fullName evidence="1">60S ribosomal export protein NMD3</fullName>
    </recommendedName>
</protein>
<accession>A0A4Q9LY41</accession>
<keyword evidence="1" id="KW-0539">Nucleus</keyword>
<dbReference type="Pfam" id="PF04981">
    <property type="entry name" value="NMD3"/>
    <property type="match status" value="1"/>
</dbReference>
<keyword evidence="1" id="KW-0813">Transport</keyword>
<dbReference type="STRING" id="1176355.A0A4Q9LY41"/>
<comment type="similarity">
    <text evidence="1">Belongs to the NMD3 family.</text>
</comment>
<evidence type="ECO:0000313" key="3">
    <source>
        <dbReference type="EMBL" id="TBU01897.1"/>
    </source>
</evidence>
<dbReference type="VEuPathDB" id="MicrosporidiaDB:CWI37_0604p0010"/>
<evidence type="ECO:0000313" key="5">
    <source>
        <dbReference type="Proteomes" id="UP000292282"/>
    </source>
</evidence>
<dbReference type="OrthoDB" id="203821at2759"/>